<keyword evidence="2" id="KW-1185">Reference proteome</keyword>
<dbReference type="AlphaFoldDB" id="A0A6L5Z0Z1"/>
<evidence type="ECO:0000313" key="1">
    <source>
        <dbReference type="EMBL" id="MSU89752.1"/>
    </source>
</evidence>
<dbReference type="Pfam" id="PF01527">
    <property type="entry name" value="HTH_Tnp_1"/>
    <property type="match status" value="1"/>
</dbReference>
<organism evidence="1 2">
    <name type="scientific">Halovulum marinum</name>
    <dbReference type="NCBI Taxonomy" id="2662447"/>
    <lineage>
        <taxon>Bacteria</taxon>
        <taxon>Pseudomonadati</taxon>
        <taxon>Pseudomonadota</taxon>
        <taxon>Alphaproteobacteria</taxon>
        <taxon>Rhodobacterales</taxon>
        <taxon>Paracoccaceae</taxon>
        <taxon>Halovulum</taxon>
    </lineage>
</organism>
<proteinExistence type="predicted"/>
<dbReference type="Proteomes" id="UP000474957">
    <property type="component" value="Unassembled WGS sequence"/>
</dbReference>
<sequence>MTEGGKAMKHKRFSEEKIIGVLKEHGTGAKMDDICRRHGISSATIYTFIFIAPVPASASNSMILSAANGSMTQTRSRSARIQISRSAPLLVRSSVSPRSVQGFATLTFRDVRQWPPASQPATGCATPGTSRAVSCTKPGTLSRLLGVGATSVTRRTGRNDTRTVA</sequence>
<evidence type="ECO:0000313" key="2">
    <source>
        <dbReference type="Proteomes" id="UP000474957"/>
    </source>
</evidence>
<dbReference type="InterPro" id="IPR002514">
    <property type="entry name" value="Transposase_8"/>
</dbReference>
<accession>A0A6L5Z0Z1</accession>
<dbReference type="EMBL" id="WIND01000005">
    <property type="protein sequence ID" value="MSU89752.1"/>
    <property type="molecule type" value="Genomic_DNA"/>
</dbReference>
<reference evidence="1 2" key="1">
    <citation type="submission" date="2019-10" db="EMBL/GenBank/DDBJ databases">
        <title>Cognatihalovulum marinum gen. nov. sp. nov., a new member of the family Rhodobacteraceae isolated from deep seawater of the Northwest Indian Ocean.</title>
        <authorList>
            <person name="Ruan C."/>
            <person name="Wang J."/>
            <person name="Zheng X."/>
            <person name="Song L."/>
            <person name="Zhu Y."/>
            <person name="Huang Y."/>
            <person name="Lu Z."/>
            <person name="Du W."/>
            <person name="Huang L."/>
            <person name="Dai X."/>
        </authorList>
    </citation>
    <scope>NUCLEOTIDE SEQUENCE [LARGE SCALE GENOMIC DNA]</scope>
    <source>
        <strain evidence="1 2">2CG4</strain>
    </source>
</reference>
<dbReference type="GO" id="GO:0004803">
    <property type="term" value="F:transposase activity"/>
    <property type="evidence" value="ECO:0007669"/>
    <property type="project" value="InterPro"/>
</dbReference>
<comment type="caution">
    <text evidence="1">The sequence shown here is derived from an EMBL/GenBank/DDBJ whole genome shotgun (WGS) entry which is preliminary data.</text>
</comment>
<dbReference type="GO" id="GO:0006313">
    <property type="term" value="P:DNA transposition"/>
    <property type="evidence" value="ECO:0007669"/>
    <property type="project" value="InterPro"/>
</dbReference>
<name>A0A6L5Z0Z1_9RHOB</name>
<gene>
    <name evidence="1" type="ORF">GE300_08990</name>
</gene>
<protein>
    <submittedName>
        <fullName evidence="1">Transposase</fullName>
    </submittedName>
</protein>
<dbReference type="GO" id="GO:0003677">
    <property type="term" value="F:DNA binding"/>
    <property type="evidence" value="ECO:0007669"/>
    <property type="project" value="InterPro"/>
</dbReference>